<dbReference type="OrthoDB" id="9916529at2"/>
<proteinExistence type="predicted"/>
<name>A0A1M6YA63_9BACT</name>
<dbReference type="Proteomes" id="UP000184420">
    <property type="component" value="Unassembled WGS sequence"/>
</dbReference>
<evidence type="ECO:0000313" key="2">
    <source>
        <dbReference type="Proteomes" id="UP000184420"/>
    </source>
</evidence>
<evidence type="ECO:0000313" key="1">
    <source>
        <dbReference type="EMBL" id="SHL15002.1"/>
    </source>
</evidence>
<dbReference type="STRING" id="1419482.SAMN05444266_102218"/>
<sequence length="106" mass="12877">MKHPALDNLKLYAVKWNNRFPLDKWYRKKYQVGFGTAAHRELCQINILVEFLEDQVFEESRAFYLHQEENEKELKKGNWIRERKDPEQEDKLFGDLSNIDLNTIQY</sequence>
<protein>
    <submittedName>
        <fullName evidence="1">Uncharacterized protein</fullName>
    </submittedName>
</protein>
<dbReference type="AlphaFoldDB" id="A0A1M6YA63"/>
<dbReference type="EMBL" id="FRBL01000002">
    <property type="protein sequence ID" value="SHL15002.1"/>
    <property type="molecule type" value="Genomic_DNA"/>
</dbReference>
<dbReference type="RefSeq" id="WP_073078885.1">
    <property type="nucleotide sequence ID" value="NZ_FRBL01000002.1"/>
</dbReference>
<keyword evidence="2" id="KW-1185">Reference proteome</keyword>
<organism evidence="1 2">
    <name type="scientific">Chitinophaga jiangningensis</name>
    <dbReference type="NCBI Taxonomy" id="1419482"/>
    <lineage>
        <taxon>Bacteria</taxon>
        <taxon>Pseudomonadati</taxon>
        <taxon>Bacteroidota</taxon>
        <taxon>Chitinophagia</taxon>
        <taxon>Chitinophagales</taxon>
        <taxon>Chitinophagaceae</taxon>
        <taxon>Chitinophaga</taxon>
    </lineage>
</organism>
<reference evidence="1 2" key="1">
    <citation type="submission" date="2016-11" db="EMBL/GenBank/DDBJ databases">
        <authorList>
            <person name="Jaros S."/>
            <person name="Januszkiewicz K."/>
            <person name="Wedrychowicz H."/>
        </authorList>
    </citation>
    <scope>NUCLEOTIDE SEQUENCE [LARGE SCALE GENOMIC DNA]</scope>
    <source>
        <strain evidence="1 2">DSM 27406</strain>
    </source>
</reference>
<accession>A0A1M6YA63</accession>
<gene>
    <name evidence="1" type="ORF">SAMN05444266_102218</name>
</gene>